<sequence length="327" mass="34569">TTPADVDQKIATALLPYTDTSSLNATVALRTTSADVDQKIVGYATTGDLANYATSADLTDRDQLQSAIDAILAQLALLNTGGGNNLINAQAWPGQITWDLLVQNDSFTVSLTCDSRASGRRNRSGPFHTAPFRWMPPSQQHWCRTAPQFRWMPAVAGIDLSVFYTAVQTDATIAAALVTVTLSNAPAGAGNTTWELLKGSNVIRNFHFTGPLVATLVNNTDILQIECQTYSTANQSALDALQPELDGKSTPASVDRSCTTAAMNSAIASADNAVLASVAATYGLKTVTNQLALDVAARQTAADVDQKITDPSCMGPTSLCINPDRES</sequence>
<gene>
    <name evidence="1" type="ORF">SNEC2469_LOCUS14376</name>
</gene>
<comment type="caution">
    <text evidence="1">The sequence shown here is derived from an EMBL/GenBank/DDBJ whole genome shotgun (WGS) entry which is preliminary data.</text>
</comment>
<proteinExistence type="predicted"/>
<feature type="non-terminal residue" evidence="1">
    <location>
        <position position="327"/>
    </location>
</feature>
<name>A0A812SZY6_9DINO</name>
<reference evidence="1" key="1">
    <citation type="submission" date="2021-02" db="EMBL/GenBank/DDBJ databases">
        <authorList>
            <person name="Dougan E. K."/>
            <person name="Rhodes N."/>
            <person name="Thang M."/>
            <person name="Chan C."/>
        </authorList>
    </citation>
    <scope>NUCLEOTIDE SEQUENCE</scope>
</reference>
<protein>
    <submittedName>
        <fullName evidence="1">Uncharacterized protein</fullName>
    </submittedName>
</protein>
<dbReference type="AlphaFoldDB" id="A0A812SZY6"/>
<evidence type="ECO:0000313" key="2">
    <source>
        <dbReference type="Proteomes" id="UP000601435"/>
    </source>
</evidence>
<dbReference type="EMBL" id="CAJNJA010023028">
    <property type="protein sequence ID" value="CAE7504315.1"/>
    <property type="molecule type" value="Genomic_DNA"/>
</dbReference>
<keyword evidence="2" id="KW-1185">Reference proteome</keyword>
<evidence type="ECO:0000313" key="1">
    <source>
        <dbReference type="EMBL" id="CAE7504315.1"/>
    </source>
</evidence>
<accession>A0A812SZY6</accession>
<dbReference type="Proteomes" id="UP000601435">
    <property type="component" value="Unassembled WGS sequence"/>
</dbReference>
<organism evidence="1 2">
    <name type="scientific">Symbiodinium necroappetens</name>
    <dbReference type="NCBI Taxonomy" id="1628268"/>
    <lineage>
        <taxon>Eukaryota</taxon>
        <taxon>Sar</taxon>
        <taxon>Alveolata</taxon>
        <taxon>Dinophyceae</taxon>
        <taxon>Suessiales</taxon>
        <taxon>Symbiodiniaceae</taxon>
        <taxon>Symbiodinium</taxon>
    </lineage>
</organism>